<sequence>MIYFWLSHSSFSFLLMMHDCIATVCQRTSVVAECQTREQQCEPRKFSALPLYCTNRRNNVELQCYCDMSAQVAFLF</sequence>
<evidence type="ECO:0000256" key="1">
    <source>
        <dbReference type="SAM" id="SignalP"/>
    </source>
</evidence>
<keyword evidence="1" id="KW-0732">Signal</keyword>
<protein>
    <submittedName>
        <fullName evidence="2">Putative secreted protein</fullName>
    </submittedName>
</protein>
<accession>A0A6B0U5R1</accession>
<dbReference type="AlphaFoldDB" id="A0A6B0U5R1"/>
<feature type="signal peptide" evidence="1">
    <location>
        <begin position="1"/>
        <end position="22"/>
    </location>
</feature>
<evidence type="ECO:0000313" key="2">
    <source>
        <dbReference type="EMBL" id="MXU83556.1"/>
    </source>
</evidence>
<proteinExistence type="predicted"/>
<name>A0A6B0U5R1_IXORI</name>
<reference evidence="2" key="1">
    <citation type="submission" date="2019-12" db="EMBL/GenBank/DDBJ databases">
        <title>An insight into the sialome of adult female Ixodes ricinus ticks feeding for 6 days.</title>
        <authorList>
            <person name="Perner J."/>
            <person name="Ribeiro J.M.C."/>
        </authorList>
    </citation>
    <scope>NUCLEOTIDE SEQUENCE</scope>
    <source>
        <strain evidence="2">Semi-engorged</strain>
        <tissue evidence="2">Salivary glands</tissue>
    </source>
</reference>
<organism evidence="2">
    <name type="scientific">Ixodes ricinus</name>
    <name type="common">Common tick</name>
    <name type="synonym">Acarus ricinus</name>
    <dbReference type="NCBI Taxonomy" id="34613"/>
    <lineage>
        <taxon>Eukaryota</taxon>
        <taxon>Metazoa</taxon>
        <taxon>Ecdysozoa</taxon>
        <taxon>Arthropoda</taxon>
        <taxon>Chelicerata</taxon>
        <taxon>Arachnida</taxon>
        <taxon>Acari</taxon>
        <taxon>Parasitiformes</taxon>
        <taxon>Ixodida</taxon>
        <taxon>Ixodoidea</taxon>
        <taxon>Ixodidae</taxon>
        <taxon>Ixodinae</taxon>
        <taxon>Ixodes</taxon>
    </lineage>
</organism>
<dbReference type="EMBL" id="GIFC01001473">
    <property type="protein sequence ID" value="MXU83556.1"/>
    <property type="molecule type" value="Transcribed_RNA"/>
</dbReference>
<feature type="chain" id="PRO_5025665473" evidence="1">
    <location>
        <begin position="23"/>
        <end position="76"/>
    </location>
</feature>